<dbReference type="RefSeq" id="WP_348269716.1">
    <property type="nucleotide sequence ID" value="NZ_CP121195.1"/>
</dbReference>
<organism evidence="1">
    <name type="scientific">Edaphobacter paludis</name>
    <dbReference type="NCBI Taxonomy" id="3035702"/>
    <lineage>
        <taxon>Bacteria</taxon>
        <taxon>Pseudomonadati</taxon>
        <taxon>Acidobacteriota</taxon>
        <taxon>Terriglobia</taxon>
        <taxon>Terriglobales</taxon>
        <taxon>Acidobacteriaceae</taxon>
        <taxon>Edaphobacter</taxon>
    </lineage>
</organism>
<dbReference type="AlphaFoldDB" id="A0AAU7D5Z4"/>
<proteinExistence type="predicted"/>
<dbReference type="EMBL" id="CP121195">
    <property type="protein sequence ID" value="XBH13234.1"/>
    <property type="molecule type" value="Genomic_DNA"/>
</dbReference>
<reference evidence="1" key="1">
    <citation type="submission" date="2023-03" db="EMBL/GenBank/DDBJ databases">
        <title>Edaphobacter sp.</title>
        <authorList>
            <person name="Huber K.J."/>
            <person name="Papendorf J."/>
            <person name="Pilke C."/>
            <person name="Bunk B."/>
            <person name="Sproeer C."/>
            <person name="Pester M."/>
        </authorList>
    </citation>
    <scope>NUCLEOTIDE SEQUENCE</scope>
    <source>
        <strain evidence="1">DSM 109920</strain>
    </source>
</reference>
<accession>A0AAU7D5Z4</accession>
<gene>
    <name evidence="1" type="ORF">P8936_16335</name>
</gene>
<sequence length="127" mass="14696">MNELTPQQKYSQGLRNLAAWYDEHPDAPCESKLLVSHWFQAKPEEIRAIGSGDKDYSVRDLFYYRVEGDGFKIAFYTSRETVCERKLVGYKEIPARVLPATEEMVIPAKQEPIYEYDCKPLLSQEVA</sequence>
<evidence type="ECO:0000313" key="1">
    <source>
        <dbReference type="EMBL" id="XBH13234.1"/>
    </source>
</evidence>
<protein>
    <submittedName>
        <fullName evidence="1">Uncharacterized protein</fullName>
    </submittedName>
</protein>
<name>A0AAU7D5Z4_9BACT</name>